<reference evidence="2" key="2">
    <citation type="submission" date="2019-07" db="EMBL/GenBank/DDBJ databases">
        <authorList>
            <person name="Seetharam A."/>
            <person name="Woodhouse M."/>
            <person name="Cannon E."/>
        </authorList>
    </citation>
    <scope>NUCLEOTIDE SEQUENCE [LARGE SCALE GENOMIC DNA]</scope>
    <source>
        <strain evidence="2">cv. B73</strain>
    </source>
</reference>
<dbReference type="AlphaFoldDB" id="A0A804MDN9"/>
<keyword evidence="3" id="KW-1185">Reference proteome</keyword>
<dbReference type="Gramene" id="Zm00001eb077780_T001">
    <property type="protein sequence ID" value="Zm00001eb077780_P001"/>
    <property type="gene ID" value="Zm00001eb077780"/>
</dbReference>
<feature type="compositionally biased region" description="Gly residues" evidence="1">
    <location>
        <begin position="44"/>
        <end position="57"/>
    </location>
</feature>
<evidence type="ECO:0000313" key="3">
    <source>
        <dbReference type="Proteomes" id="UP000007305"/>
    </source>
</evidence>
<feature type="region of interest" description="Disordered" evidence="1">
    <location>
        <begin position="15"/>
        <end position="57"/>
    </location>
</feature>
<name>A0A804MDN9_MAIZE</name>
<organism evidence="2 3">
    <name type="scientific">Zea mays</name>
    <name type="common">Maize</name>
    <dbReference type="NCBI Taxonomy" id="4577"/>
    <lineage>
        <taxon>Eukaryota</taxon>
        <taxon>Viridiplantae</taxon>
        <taxon>Streptophyta</taxon>
        <taxon>Embryophyta</taxon>
        <taxon>Tracheophyta</taxon>
        <taxon>Spermatophyta</taxon>
        <taxon>Magnoliopsida</taxon>
        <taxon>Liliopsida</taxon>
        <taxon>Poales</taxon>
        <taxon>Poaceae</taxon>
        <taxon>PACMAD clade</taxon>
        <taxon>Panicoideae</taxon>
        <taxon>Andropogonodae</taxon>
        <taxon>Andropogoneae</taxon>
        <taxon>Tripsacinae</taxon>
        <taxon>Zea</taxon>
    </lineage>
</organism>
<reference evidence="3" key="1">
    <citation type="submission" date="2015-12" db="EMBL/GenBank/DDBJ databases">
        <title>Update maize B73 reference genome by single molecule sequencing technologies.</title>
        <authorList>
            <consortium name="Maize Genome Sequencing Project"/>
            <person name="Ware D."/>
        </authorList>
    </citation>
    <scope>NUCLEOTIDE SEQUENCE [LARGE SCALE GENOMIC DNA]</scope>
    <source>
        <strain evidence="3">cv. B73</strain>
    </source>
</reference>
<proteinExistence type="predicted"/>
<evidence type="ECO:0000256" key="1">
    <source>
        <dbReference type="SAM" id="MobiDB-lite"/>
    </source>
</evidence>
<feature type="region of interest" description="Disordered" evidence="1">
    <location>
        <begin position="131"/>
        <end position="166"/>
    </location>
</feature>
<evidence type="ECO:0000313" key="2">
    <source>
        <dbReference type="EnsemblPlants" id="Zm00001eb077780_P001"/>
    </source>
</evidence>
<reference evidence="2" key="3">
    <citation type="submission" date="2021-05" db="UniProtKB">
        <authorList>
            <consortium name="EnsemblPlants"/>
        </authorList>
    </citation>
    <scope>IDENTIFICATION</scope>
    <source>
        <strain evidence="2">cv. B73</strain>
    </source>
</reference>
<sequence length="166" mass="17209">MEPPHAEQAVAAVAAGGEGGTASPDTGLEGPLLSAGAGRRWGRGGRGAGGGAGGGRTATGAAWRGGLWLLPPHGYRTGLARRLRLSLVASWGTVTARCSEMRRVPQFSQAGICCAYPKCLRRYNLRFMTSSVQDKAGASPDQKQERSTKKDESGDQESEAVGDAVP</sequence>
<protein>
    <submittedName>
        <fullName evidence="2">Uncharacterized protein</fullName>
    </submittedName>
</protein>
<accession>A0A804MDN9</accession>
<dbReference type="EnsemblPlants" id="Zm00001eb077780_T001">
    <property type="protein sequence ID" value="Zm00001eb077780_P001"/>
    <property type="gene ID" value="Zm00001eb077780"/>
</dbReference>
<dbReference type="Proteomes" id="UP000007305">
    <property type="component" value="Chromosome 2"/>
</dbReference>
<feature type="compositionally biased region" description="Basic and acidic residues" evidence="1">
    <location>
        <begin position="142"/>
        <end position="153"/>
    </location>
</feature>
<dbReference type="InParanoid" id="A0A804MDN9"/>